<feature type="region of interest" description="Disordered" evidence="1">
    <location>
        <begin position="21"/>
        <end position="83"/>
    </location>
</feature>
<name>A0ABP1R2U0_9HEXA</name>
<feature type="compositionally biased region" description="Polar residues" evidence="1">
    <location>
        <begin position="30"/>
        <end position="41"/>
    </location>
</feature>
<feature type="compositionally biased region" description="Polar residues" evidence="1">
    <location>
        <begin position="173"/>
        <end position="190"/>
    </location>
</feature>
<evidence type="ECO:0000313" key="3">
    <source>
        <dbReference type="EMBL" id="CAL8118416.1"/>
    </source>
</evidence>
<evidence type="ECO:0000313" key="4">
    <source>
        <dbReference type="Proteomes" id="UP001642540"/>
    </source>
</evidence>
<accession>A0ABP1R2U0</accession>
<proteinExistence type="predicted"/>
<keyword evidence="2" id="KW-0812">Transmembrane</keyword>
<dbReference type="Proteomes" id="UP001642540">
    <property type="component" value="Unassembled WGS sequence"/>
</dbReference>
<feature type="compositionally biased region" description="Low complexity" evidence="1">
    <location>
        <begin position="54"/>
        <end position="63"/>
    </location>
</feature>
<keyword evidence="4" id="KW-1185">Reference proteome</keyword>
<keyword evidence="2" id="KW-1133">Transmembrane helix</keyword>
<feature type="compositionally biased region" description="Acidic residues" evidence="1">
    <location>
        <begin position="197"/>
        <end position="209"/>
    </location>
</feature>
<reference evidence="3 4" key="1">
    <citation type="submission" date="2024-08" db="EMBL/GenBank/DDBJ databases">
        <authorList>
            <person name="Cucini C."/>
            <person name="Frati F."/>
        </authorList>
    </citation>
    <scope>NUCLEOTIDE SEQUENCE [LARGE SCALE GENOMIC DNA]</scope>
</reference>
<sequence length="247" mass="27445">MVGPQHAEKVEWLYLNSCTDLRTTTDTRSKRQNNPRSITQTEKIRDASSKDSKSNPPSRSSHSLTRHRSSSRDPQSTHNVRARKAFKKVCSSLLPVEDLRKERDIKDNSQPNINLAESNSFSLDPVTCKKDFLDKLHRLAGTESKSGKQEMSGDSIETETIKLSKSKPILKADTSTSTPALKSTSTQSQAAAVESEKGEETEDEYEDSVESLSDAVMTGTQLALAGIFLFIIFYFVKKQTGSSPLKR</sequence>
<feature type="region of interest" description="Disordered" evidence="1">
    <location>
        <begin position="167"/>
        <end position="209"/>
    </location>
</feature>
<gene>
    <name evidence="3" type="ORF">ODALV1_LOCUS18124</name>
</gene>
<evidence type="ECO:0000256" key="1">
    <source>
        <dbReference type="SAM" id="MobiDB-lite"/>
    </source>
</evidence>
<protein>
    <submittedName>
        <fullName evidence="3">Uncharacterized protein</fullName>
    </submittedName>
</protein>
<keyword evidence="2" id="KW-0472">Membrane</keyword>
<comment type="caution">
    <text evidence="3">The sequence shown here is derived from an EMBL/GenBank/DDBJ whole genome shotgun (WGS) entry which is preliminary data.</text>
</comment>
<organism evidence="3 4">
    <name type="scientific">Orchesella dallaii</name>
    <dbReference type="NCBI Taxonomy" id="48710"/>
    <lineage>
        <taxon>Eukaryota</taxon>
        <taxon>Metazoa</taxon>
        <taxon>Ecdysozoa</taxon>
        <taxon>Arthropoda</taxon>
        <taxon>Hexapoda</taxon>
        <taxon>Collembola</taxon>
        <taxon>Entomobryomorpha</taxon>
        <taxon>Entomobryoidea</taxon>
        <taxon>Orchesellidae</taxon>
        <taxon>Orchesellinae</taxon>
        <taxon>Orchesella</taxon>
    </lineage>
</organism>
<feature type="transmembrane region" description="Helical" evidence="2">
    <location>
        <begin position="215"/>
        <end position="236"/>
    </location>
</feature>
<dbReference type="EMBL" id="CAXLJM020000057">
    <property type="protein sequence ID" value="CAL8118416.1"/>
    <property type="molecule type" value="Genomic_DNA"/>
</dbReference>
<evidence type="ECO:0000256" key="2">
    <source>
        <dbReference type="SAM" id="Phobius"/>
    </source>
</evidence>
<feature type="compositionally biased region" description="Basic and acidic residues" evidence="1">
    <location>
        <begin position="42"/>
        <end position="53"/>
    </location>
</feature>